<keyword evidence="7" id="KW-1133">Transmembrane helix</keyword>
<dbReference type="Proteomes" id="UP000886289">
    <property type="component" value="Unassembled WGS sequence"/>
</dbReference>
<dbReference type="GO" id="GO:0051539">
    <property type="term" value="F:4 iron, 4 sulfur cluster binding"/>
    <property type="evidence" value="ECO:0007669"/>
    <property type="project" value="UniProtKB-KW"/>
</dbReference>
<dbReference type="Gene3D" id="3.30.70.20">
    <property type="match status" value="1"/>
</dbReference>
<keyword evidence="1" id="KW-0813">Transport</keyword>
<feature type="transmembrane region" description="Helical" evidence="7">
    <location>
        <begin position="70"/>
        <end position="102"/>
    </location>
</feature>
<keyword evidence="6" id="KW-0411">Iron-sulfur</keyword>
<evidence type="ECO:0000256" key="4">
    <source>
        <dbReference type="ARBA" id="ARBA00022982"/>
    </source>
</evidence>
<dbReference type="PROSITE" id="PS51379">
    <property type="entry name" value="4FE4S_FER_2"/>
    <property type="match status" value="2"/>
</dbReference>
<evidence type="ECO:0000259" key="8">
    <source>
        <dbReference type="PROSITE" id="PS51379"/>
    </source>
</evidence>
<dbReference type="GO" id="GO:0046872">
    <property type="term" value="F:metal ion binding"/>
    <property type="evidence" value="ECO:0007669"/>
    <property type="project" value="UniProtKB-KW"/>
</dbReference>
<keyword evidence="4" id="KW-0249">Electron transport</keyword>
<evidence type="ECO:0000256" key="3">
    <source>
        <dbReference type="ARBA" id="ARBA00022723"/>
    </source>
</evidence>
<dbReference type="PANTHER" id="PTHR30176">
    <property type="entry name" value="FERREDOXIN-TYPE PROTEIN NAPH"/>
    <property type="match status" value="1"/>
</dbReference>
<evidence type="ECO:0000313" key="9">
    <source>
        <dbReference type="EMBL" id="HDD45471.1"/>
    </source>
</evidence>
<dbReference type="Pfam" id="PF12801">
    <property type="entry name" value="Fer4_5"/>
    <property type="match status" value="4"/>
</dbReference>
<keyword evidence="7" id="KW-0812">Transmembrane</keyword>
<feature type="transmembrane region" description="Helical" evidence="7">
    <location>
        <begin position="122"/>
        <end position="141"/>
    </location>
</feature>
<reference evidence="9" key="1">
    <citation type="journal article" date="2020" name="mSystems">
        <title>Genome- and Community-Level Interaction Insights into Carbon Utilization and Element Cycling Functions of Hydrothermarchaeota in Hydrothermal Sediment.</title>
        <authorList>
            <person name="Zhou Z."/>
            <person name="Liu Y."/>
            <person name="Xu W."/>
            <person name="Pan J."/>
            <person name="Luo Z.H."/>
            <person name="Li M."/>
        </authorList>
    </citation>
    <scope>NUCLEOTIDE SEQUENCE [LARGE SCALE GENOMIC DNA]</scope>
    <source>
        <strain evidence="9">HyVt-233</strain>
    </source>
</reference>
<dbReference type="AlphaFoldDB" id="A0A7C0YB84"/>
<keyword evidence="5" id="KW-0408">Iron</keyword>
<dbReference type="SUPFAM" id="SSF54862">
    <property type="entry name" value="4Fe-4S ferredoxins"/>
    <property type="match status" value="1"/>
</dbReference>
<feature type="transmembrane region" description="Helical" evidence="7">
    <location>
        <begin position="153"/>
        <end position="173"/>
    </location>
</feature>
<name>A0A7C0YB84_DESA2</name>
<dbReference type="InterPro" id="IPR017896">
    <property type="entry name" value="4Fe4S_Fe-S-bd"/>
</dbReference>
<feature type="domain" description="4Fe-4S ferredoxin-type" evidence="8">
    <location>
        <begin position="222"/>
        <end position="251"/>
    </location>
</feature>
<organism evidence="9">
    <name type="scientific">Desulfofervidus auxilii</name>
    <dbReference type="NCBI Taxonomy" id="1621989"/>
    <lineage>
        <taxon>Bacteria</taxon>
        <taxon>Pseudomonadati</taxon>
        <taxon>Thermodesulfobacteriota</taxon>
        <taxon>Candidatus Desulfofervidia</taxon>
        <taxon>Candidatus Desulfofervidales</taxon>
        <taxon>Candidatus Desulfofervidaceae</taxon>
        <taxon>Candidatus Desulfofervidus</taxon>
    </lineage>
</organism>
<keyword evidence="3" id="KW-0479">Metal-binding</keyword>
<dbReference type="PROSITE" id="PS00198">
    <property type="entry name" value="4FE4S_FER_1"/>
    <property type="match status" value="1"/>
</dbReference>
<dbReference type="InterPro" id="IPR017900">
    <property type="entry name" value="4Fe4S_Fe_S_CS"/>
</dbReference>
<keyword evidence="2" id="KW-0004">4Fe-4S</keyword>
<evidence type="ECO:0000256" key="5">
    <source>
        <dbReference type="ARBA" id="ARBA00023004"/>
    </source>
</evidence>
<comment type="caution">
    <text evidence="9">The sequence shown here is derived from an EMBL/GenBank/DDBJ whole genome shotgun (WGS) entry which is preliminary data.</text>
</comment>
<proteinExistence type="predicted"/>
<dbReference type="PANTHER" id="PTHR30176:SF3">
    <property type="entry name" value="FERREDOXIN-TYPE PROTEIN NAPH"/>
    <property type="match status" value="1"/>
</dbReference>
<protein>
    <submittedName>
        <fullName evidence="9">4Fe-4S binding protein</fullName>
    </submittedName>
</protein>
<dbReference type="InterPro" id="IPR051684">
    <property type="entry name" value="Electron_Trans/Redox"/>
</dbReference>
<evidence type="ECO:0000256" key="1">
    <source>
        <dbReference type="ARBA" id="ARBA00022448"/>
    </source>
</evidence>
<feature type="domain" description="4Fe-4S ferredoxin-type" evidence="8">
    <location>
        <begin position="252"/>
        <end position="276"/>
    </location>
</feature>
<accession>A0A7C0YB84</accession>
<feature type="transmembrane region" description="Helical" evidence="7">
    <location>
        <begin position="179"/>
        <end position="198"/>
    </location>
</feature>
<dbReference type="EMBL" id="DRBS01000430">
    <property type="protein sequence ID" value="HDD45471.1"/>
    <property type="molecule type" value="Genomic_DNA"/>
</dbReference>
<evidence type="ECO:0000256" key="6">
    <source>
        <dbReference type="ARBA" id="ARBA00023014"/>
    </source>
</evidence>
<sequence>MRRRIQFLWLFFNNGYWAFLGKEKIYTGPLKAFCAPGLNCYSCPAATLSCPIGAIQHFLSELRFNWHNSIYVFGIYVLGTMIIIGAFVGRMACGWACPFGLLQEIIFKLPTRKFPLPKYFSLFKYAILLFFVFLLPILIIDKMGYGEVWFCRYLCPVGTLEAGLPLLILIPSLKQQITWVFYHKLIILSIFLIMTIFFKRPFCHILCPLGAFYGLFNHFSLFQMHVDKTKCKKCDICYKYCPMGIKIYENPNQLDCLRCLTCYNVCPEKAISLTFGTHHTMLLKDKHHI</sequence>
<evidence type="ECO:0000256" key="7">
    <source>
        <dbReference type="SAM" id="Phobius"/>
    </source>
</evidence>
<dbReference type="GO" id="GO:0005886">
    <property type="term" value="C:plasma membrane"/>
    <property type="evidence" value="ECO:0007669"/>
    <property type="project" value="TreeGrafter"/>
</dbReference>
<keyword evidence="7" id="KW-0472">Membrane</keyword>
<feature type="transmembrane region" description="Helical" evidence="7">
    <location>
        <begin position="205"/>
        <end position="226"/>
    </location>
</feature>
<evidence type="ECO:0000256" key="2">
    <source>
        <dbReference type="ARBA" id="ARBA00022485"/>
    </source>
</evidence>
<gene>
    <name evidence="9" type="ORF">ENG63_11555</name>
</gene>